<protein>
    <submittedName>
        <fullName evidence="1">Uncharacterized protein</fullName>
    </submittedName>
</protein>
<dbReference type="Proteomes" id="UP000765509">
    <property type="component" value="Unassembled WGS sequence"/>
</dbReference>
<dbReference type="AlphaFoldDB" id="A0A9Q3J925"/>
<accession>A0A9Q3J925</accession>
<organism evidence="1 2">
    <name type="scientific">Austropuccinia psidii MF-1</name>
    <dbReference type="NCBI Taxonomy" id="1389203"/>
    <lineage>
        <taxon>Eukaryota</taxon>
        <taxon>Fungi</taxon>
        <taxon>Dikarya</taxon>
        <taxon>Basidiomycota</taxon>
        <taxon>Pucciniomycotina</taxon>
        <taxon>Pucciniomycetes</taxon>
        <taxon>Pucciniales</taxon>
        <taxon>Sphaerophragmiaceae</taxon>
        <taxon>Austropuccinia</taxon>
    </lineage>
</organism>
<reference evidence="1" key="1">
    <citation type="submission" date="2021-03" db="EMBL/GenBank/DDBJ databases">
        <title>Draft genome sequence of rust myrtle Austropuccinia psidii MF-1, a brazilian biotype.</title>
        <authorList>
            <person name="Quecine M.C."/>
            <person name="Pachon D.M.R."/>
            <person name="Bonatelli M.L."/>
            <person name="Correr F.H."/>
            <person name="Franceschini L.M."/>
            <person name="Leite T.F."/>
            <person name="Margarido G.R.A."/>
            <person name="Almeida C.A."/>
            <person name="Ferrarezi J.A."/>
            <person name="Labate C.A."/>
        </authorList>
    </citation>
    <scope>NUCLEOTIDE SEQUENCE</scope>
    <source>
        <strain evidence="1">MF-1</strain>
    </source>
</reference>
<sequence>MASSGHFDPSQTYDGYRAVAILDTAGTECLAKGKDCFQHYNPQSSKCHYCFIGKKPFRRTGVSSSNIRRQRDVARWTSVGGPISVGGRPIYSSSEVPISRINTERVVKRIRGIADSTTYPDAEGSDELDGEEAVVVPHSVGHSSRNSSVQPLSNIFQSQVIPSTPRTFHSYYHSTLFTKYFSFQASLESSSKTITNPATQELTHNHLSTTPTCGQFQ</sequence>
<keyword evidence="2" id="KW-1185">Reference proteome</keyword>
<proteinExistence type="predicted"/>
<name>A0A9Q3J925_9BASI</name>
<gene>
    <name evidence="1" type="ORF">O181_097519</name>
</gene>
<evidence type="ECO:0000313" key="2">
    <source>
        <dbReference type="Proteomes" id="UP000765509"/>
    </source>
</evidence>
<evidence type="ECO:0000313" key="1">
    <source>
        <dbReference type="EMBL" id="MBW0557804.1"/>
    </source>
</evidence>
<comment type="caution">
    <text evidence="1">The sequence shown here is derived from an EMBL/GenBank/DDBJ whole genome shotgun (WGS) entry which is preliminary data.</text>
</comment>
<dbReference type="EMBL" id="AVOT02065834">
    <property type="protein sequence ID" value="MBW0557804.1"/>
    <property type="molecule type" value="Genomic_DNA"/>
</dbReference>